<evidence type="ECO:0000313" key="15">
    <source>
        <dbReference type="EMBL" id="KKA30889.1"/>
    </source>
</evidence>
<evidence type="ECO:0000256" key="12">
    <source>
        <dbReference type="SAM" id="MobiDB-lite"/>
    </source>
</evidence>
<evidence type="ECO:0000256" key="5">
    <source>
        <dbReference type="ARBA" id="ARBA00022741"/>
    </source>
</evidence>
<comment type="subcellular location">
    <subcellularLocation>
        <location evidence="1">Mitochondrion outer membrane</location>
        <topology evidence="1">Multi-pass membrane protein</topology>
    </subcellularLocation>
</comment>
<sequence>MTVTSTLAEWLNSPKFQLAATAILSGAAVAGIILGAQALEREERLMELKQSIPPPSSESQSAEPLSSSAFNLPHKTKEDIRNEALAARAIAGDFDEDLILEQLARNRVFLGDDGLAKLRGSFVVVVGLGGVGSHCCTALARAGVAKIRLIDFDQVTLSSLNRHAVATLADVGMPKVQAMRRRLMAIAPWVEFDCCGEKFDGDVAPRLLGPWKETGRKPDFVVDAIDNIDTKVALLKFCHSNDIPVVSSAGSACKSDPTRIMVGDISASTDDRLSRSTRRKLKLLGVGSGIPMIFSTEKPGEGKAELLPLKEEEFEKGKVDELGVLPNFRLRILPVLGTMPAIFGYTIANHVILTISGYPMPYLPTKMREKMYDTSLAAVQAFEEKLARQVVPDKADIAVGLKVPITISDIMFLIEEVYKGRSAVTGIPTKLVLVRWERPTADAMIQYIGEGKDKQKSTRLRLADVVCMTKEEATRHFKEVLVEGKKHEEVYDAETLARVENRRSEAAVWEAKMLG</sequence>
<dbReference type="PANTHER" id="PTHR43267:SF2">
    <property type="entry name" value="TRNA THREONYLCARBAMOYLADENOSINE DEHYDRATASE 1-RELATED"/>
    <property type="match status" value="1"/>
</dbReference>
<dbReference type="PANTHER" id="PTHR43267">
    <property type="entry name" value="TRNA THREONYLCARBAMOYLADENOSINE DEHYDRATASE"/>
    <property type="match status" value="1"/>
</dbReference>
<dbReference type="InterPro" id="IPR045886">
    <property type="entry name" value="ThiF/MoeB/HesA"/>
</dbReference>
<evidence type="ECO:0000256" key="9">
    <source>
        <dbReference type="ARBA" id="ARBA00023128"/>
    </source>
</evidence>
<evidence type="ECO:0000256" key="7">
    <source>
        <dbReference type="ARBA" id="ARBA00022840"/>
    </source>
</evidence>
<dbReference type="GO" id="GO:0005741">
    <property type="term" value="C:mitochondrial outer membrane"/>
    <property type="evidence" value="ECO:0007669"/>
    <property type="project" value="UniProtKB-SubCell"/>
</dbReference>
<organism evidence="15 16">
    <name type="scientific">Thielaviopsis punctulata</name>
    <dbReference type="NCBI Taxonomy" id="72032"/>
    <lineage>
        <taxon>Eukaryota</taxon>
        <taxon>Fungi</taxon>
        <taxon>Dikarya</taxon>
        <taxon>Ascomycota</taxon>
        <taxon>Pezizomycotina</taxon>
        <taxon>Sordariomycetes</taxon>
        <taxon>Hypocreomycetidae</taxon>
        <taxon>Microascales</taxon>
        <taxon>Ceratocystidaceae</taxon>
        <taxon>Thielaviopsis</taxon>
    </lineage>
</organism>
<dbReference type="CDD" id="cd00755">
    <property type="entry name" value="YgdL_like"/>
    <property type="match status" value="1"/>
</dbReference>
<evidence type="ECO:0000256" key="11">
    <source>
        <dbReference type="ARBA" id="ARBA00060084"/>
    </source>
</evidence>
<dbReference type="Pfam" id="PF00899">
    <property type="entry name" value="ThiF"/>
    <property type="match status" value="1"/>
</dbReference>
<feature type="transmembrane region" description="Helical" evidence="13">
    <location>
        <begin position="16"/>
        <end position="39"/>
    </location>
</feature>
<name>A0A0F4ZJU0_9PEZI</name>
<dbReference type="GO" id="GO:0061504">
    <property type="term" value="P:cyclic threonylcarbamoyladenosine biosynthetic process"/>
    <property type="evidence" value="ECO:0007669"/>
    <property type="project" value="TreeGrafter"/>
</dbReference>
<keyword evidence="9" id="KW-0496">Mitochondrion</keyword>
<evidence type="ECO:0000256" key="2">
    <source>
        <dbReference type="ARBA" id="ARBA00009919"/>
    </source>
</evidence>
<comment type="caution">
    <text evidence="15">The sequence shown here is derived from an EMBL/GenBank/DDBJ whole genome shotgun (WGS) entry which is preliminary data.</text>
</comment>
<evidence type="ECO:0000256" key="13">
    <source>
        <dbReference type="SAM" id="Phobius"/>
    </source>
</evidence>
<dbReference type="EMBL" id="LAEV01000212">
    <property type="protein sequence ID" value="KKA30889.1"/>
    <property type="molecule type" value="Genomic_DNA"/>
</dbReference>
<keyword evidence="6" id="KW-1000">Mitochondrion outer membrane</keyword>
<evidence type="ECO:0000256" key="3">
    <source>
        <dbReference type="ARBA" id="ARBA00022598"/>
    </source>
</evidence>
<dbReference type="AlphaFoldDB" id="A0A0F4ZJU0"/>
<keyword evidence="3" id="KW-0436">Ligase</keyword>
<dbReference type="InterPro" id="IPR000594">
    <property type="entry name" value="ThiF_NAD_FAD-bd"/>
</dbReference>
<proteinExistence type="inferred from homology"/>
<accession>A0A0F4ZJU0</accession>
<evidence type="ECO:0000313" key="16">
    <source>
        <dbReference type="Proteomes" id="UP000033483"/>
    </source>
</evidence>
<protein>
    <recommendedName>
        <fullName evidence="14">THIF-type NAD/FAD binding fold domain-containing protein</fullName>
    </recommendedName>
</protein>
<evidence type="ECO:0000256" key="6">
    <source>
        <dbReference type="ARBA" id="ARBA00022787"/>
    </source>
</evidence>
<evidence type="ECO:0000256" key="1">
    <source>
        <dbReference type="ARBA" id="ARBA00004374"/>
    </source>
</evidence>
<dbReference type="OrthoDB" id="10265862at2759"/>
<keyword evidence="5" id="KW-0547">Nucleotide-binding</keyword>
<evidence type="ECO:0000256" key="8">
    <source>
        <dbReference type="ARBA" id="ARBA00022989"/>
    </source>
</evidence>
<evidence type="ECO:0000259" key="14">
    <source>
        <dbReference type="Pfam" id="PF00899"/>
    </source>
</evidence>
<evidence type="ECO:0000256" key="10">
    <source>
        <dbReference type="ARBA" id="ARBA00023136"/>
    </source>
</evidence>
<comment type="function">
    <text evidence="11">Catalyzes the ATP-dependent dehydration of threonylcarbamoyladenosine at position 37 (t(6)A37) to form cyclic t(6)A37 (ct(6)A37) in tRNAs that read codons beginning with adenine.</text>
</comment>
<keyword evidence="8 13" id="KW-1133">Transmembrane helix</keyword>
<keyword evidence="7" id="KW-0067">ATP-binding</keyword>
<feature type="domain" description="THIF-type NAD/FAD binding fold" evidence="14">
    <location>
        <begin position="105"/>
        <end position="368"/>
    </location>
</feature>
<dbReference type="GO" id="GO:0005524">
    <property type="term" value="F:ATP binding"/>
    <property type="evidence" value="ECO:0007669"/>
    <property type="project" value="UniProtKB-KW"/>
</dbReference>
<keyword evidence="10 13" id="KW-0472">Membrane</keyword>
<keyword evidence="16" id="KW-1185">Reference proteome</keyword>
<feature type="compositionally biased region" description="Low complexity" evidence="12">
    <location>
        <begin position="57"/>
        <end position="68"/>
    </location>
</feature>
<dbReference type="Gene3D" id="3.40.50.720">
    <property type="entry name" value="NAD(P)-binding Rossmann-like Domain"/>
    <property type="match status" value="1"/>
</dbReference>
<keyword evidence="4 13" id="KW-0812">Transmembrane</keyword>
<evidence type="ECO:0000256" key="4">
    <source>
        <dbReference type="ARBA" id="ARBA00022692"/>
    </source>
</evidence>
<feature type="region of interest" description="Disordered" evidence="12">
    <location>
        <begin position="48"/>
        <end position="68"/>
    </location>
</feature>
<dbReference type="SUPFAM" id="SSF69572">
    <property type="entry name" value="Activating enzymes of the ubiquitin-like proteins"/>
    <property type="match status" value="1"/>
</dbReference>
<dbReference type="Proteomes" id="UP000033483">
    <property type="component" value="Unassembled WGS sequence"/>
</dbReference>
<reference evidence="15 16" key="1">
    <citation type="submission" date="2015-03" db="EMBL/GenBank/DDBJ databases">
        <authorList>
            <person name="Radwan O."/>
            <person name="Al-Naeli F.A."/>
            <person name="Rendon G.A."/>
            <person name="Fields C."/>
        </authorList>
    </citation>
    <scope>NUCLEOTIDE SEQUENCE [LARGE SCALE GENOMIC DNA]</scope>
    <source>
        <strain evidence="15">CR-DP1</strain>
    </source>
</reference>
<gene>
    <name evidence="15" type="ORF">TD95_004548</name>
</gene>
<dbReference type="GO" id="GO:0061503">
    <property type="term" value="F:tRNA threonylcarbamoyladenosine dehydratase"/>
    <property type="evidence" value="ECO:0007669"/>
    <property type="project" value="TreeGrafter"/>
</dbReference>
<dbReference type="GO" id="GO:0008641">
    <property type="term" value="F:ubiquitin-like modifier activating enzyme activity"/>
    <property type="evidence" value="ECO:0007669"/>
    <property type="project" value="InterPro"/>
</dbReference>
<dbReference type="InterPro" id="IPR035985">
    <property type="entry name" value="Ubiquitin-activating_enz"/>
</dbReference>
<dbReference type="FunFam" id="3.40.50.720:FF:000125">
    <property type="entry name" value="tRNA threonylcarbamoyladenosine dehydratase 2-like"/>
    <property type="match status" value="1"/>
</dbReference>
<comment type="similarity">
    <text evidence="2">Belongs to the HesA/MoeB/ThiF family.</text>
</comment>